<gene>
    <name evidence="1" type="ORF">PHAVU_008G115400g</name>
</gene>
<evidence type="ECO:0008006" key="3">
    <source>
        <dbReference type="Google" id="ProtNLM"/>
    </source>
</evidence>
<dbReference type="eggNOG" id="KOG1256">
    <property type="taxonomic scope" value="Eukaryota"/>
</dbReference>
<sequence>MDKKNFFQIWVYGNNFESLLMAVVVPQRKAIADWSLVHNVSDDFKSLCDNLKARKYILDELNNTGQKHQVRGFEFLKVIHLELNPFDMERDLITPTFKLKRPQLFKYYKVIFK</sequence>
<dbReference type="PANTHER" id="PTHR43272">
    <property type="entry name" value="LONG-CHAIN-FATTY-ACID--COA LIGASE"/>
    <property type="match status" value="1"/>
</dbReference>
<proteinExistence type="predicted"/>
<evidence type="ECO:0000313" key="2">
    <source>
        <dbReference type="Proteomes" id="UP000000226"/>
    </source>
</evidence>
<dbReference type="STRING" id="3885.V7B7L9"/>
<dbReference type="EMBL" id="CM002295">
    <property type="protein sequence ID" value="ESW12466.1"/>
    <property type="molecule type" value="Genomic_DNA"/>
</dbReference>
<dbReference type="GO" id="GO:0016020">
    <property type="term" value="C:membrane"/>
    <property type="evidence" value="ECO:0007669"/>
    <property type="project" value="TreeGrafter"/>
</dbReference>
<keyword evidence="2" id="KW-1185">Reference proteome</keyword>
<dbReference type="OMA" id="QSCIVAI"/>
<protein>
    <recommendedName>
        <fullName evidence="3">AMP-dependent synthetase/ligase domain-containing protein</fullName>
    </recommendedName>
</protein>
<dbReference type="GO" id="GO:0010143">
    <property type="term" value="P:cutin biosynthetic process"/>
    <property type="evidence" value="ECO:0007669"/>
    <property type="project" value="TreeGrafter"/>
</dbReference>
<evidence type="ECO:0000313" key="1">
    <source>
        <dbReference type="EMBL" id="ESW12466.1"/>
    </source>
</evidence>
<reference evidence="2" key="1">
    <citation type="journal article" date="2014" name="Nat. Genet.">
        <title>A reference genome for common bean and genome-wide analysis of dual domestications.</title>
        <authorList>
            <person name="Schmutz J."/>
            <person name="McClean P.E."/>
            <person name="Mamidi S."/>
            <person name="Wu G.A."/>
            <person name="Cannon S.B."/>
            <person name="Grimwood J."/>
            <person name="Jenkins J."/>
            <person name="Shu S."/>
            <person name="Song Q."/>
            <person name="Chavarro C."/>
            <person name="Torres-Torres M."/>
            <person name="Geffroy V."/>
            <person name="Moghaddam S.M."/>
            <person name="Gao D."/>
            <person name="Abernathy B."/>
            <person name="Barry K."/>
            <person name="Blair M."/>
            <person name="Brick M.A."/>
            <person name="Chovatia M."/>
            <person name="Gepts P."/>
            <person name="Goodstein D.M."/>
            <person name="Gonzales M."/>
            <person name="Hellsten U."/>
            <person name="Hyten D.L."/>
            <person name="Jia G."/>
            <person name="Kelly J.D."/>
            <person name="Kudrna D."/>
            <person name="Lee R."/>
            <person name="Richard M.M."/>
            <person name="Miklas P.N."/>
            <person name="Osorno J.M."/>
            <person name="Rodrigues J."/>
            <person name="Thareau V."/>
            <person name="Urrea C.A."/>
            <person name="Wang M."/>
            <person name="Yu Y."/>
            <person name="Zhang M."/>
            <person name="Wing R.A."/>
            <person name="Cregan P.B."/>
            <person name="Rokhsar D.S."/>
            <person name="Jackson S.A."/>
        </authorList>
    </citation>
    <scope>NUCLEOTIDE SEQUENCE [LARGE SCALE GENOMIC DNA]</scope>
    <source>
        <strain evidence="2">cv. G19833</strain>
    </source>
</reference>
<dbReference type="Gramene" id="ESW12466">
    <property type="protein sequence ID" value="ESW12466"/>
    <property type="gene ID" value="PHAVU_008G115400g"/>
</dbReference>
<dbReference type="AlphaFoldDB" id="V7B7L9"/>
<organism evidence="1 2">
    <name type="scientific">Phaseolus vulgaris</name>
    <name type="common">Kidney bean</name>
    <name type="synonym">French bean</name>
    <dbReference type="NCBI Taxonomy" id="3885"/>
    <lineage>
        <taxon>Eukaryota</taxon>
        <taxon>Viridiplantae</taxon>
        <taxon>Streptophyta</taxon>
        <taxon>Embryophyta</taxon>
        <taxon>Tracheophyta</taxon>
        <taxon>Spermatophyta</taxon>
        <taxon>Magnoliopsida</taxon>
        <taxon>eudicotyledons</taxon>
        <taxon>Gunneridae</taxon>
        <taxon>Pentapetalae</taxon>
        <taxon>rosids</taxon>
        <taxon>fabids</taxon>
        <taxon>Fabales</taxon>
        <taxon>Fabaceae</taxon>
        <taxon>Papilionoideae</taxon>
        <taxon>50 kb inversion clade</taxon>
        <taxon>NPAAA clade</taxon>
        <taxon>indigoferoid/millettioid clade</taxon>
        <taxon>Phaseoleae</taxon>
        <taxon>Phaseolus</taxon>
    </lineage>
</organism>
<dbReference type="OrthoDB" id="1700726at2759"/>
<dbReference type="GO" id="GO:0005783">
    <property type="term" value="C:endoplasmic reticulum"/>
    <property type="evidence" value="ECO:0007669"/>
    <property type="project" value="TreeGrafter"/>
</dbReference>
<dbReference type="Proteomes" id="UP000000226">
    <property type="component" value="Chromosome 8"/>
</dbReference>
<dbReference type="SMR" id="V7B7L9"/>
<dbReference type="GO" id="GO:0010025">
    <property type="term" value="P:wax biosynthetic process"/>
    <property type="evidence" value="ECO:0007669"/>
    <property type="project" value="TreeGrafter"/>
</dbReference>
<name>V7B7L9_PHAVU</name>
<dbReference type="PANTHER" id="PTHR43272:SF4">
    <property type="entry name" value="LONG CHAIN ACYL-COA SYNTHETASE 2"/>
    <property type="match status" value="1"/>
</dbReference>
<dbReference type="GO" id="GO:0004467">
    <property type="term" value="F:long-chain fatty acid-CoA ligase activity"/>
    <property type="evidence" value="ECO:0007669"/>
    <property type="project" value="TreeGrafter"/>
</dbReference>
<accession>V7B7L9</accession>